<dbReference type="AlphaFoldDB" id="A0A2B4RTT1"/>
<keyword evidence="2" id="KW-0479">Metal-binding</keyword>
<keyword evidence="5" id="KW-1185">Reference proteome</keyword>
<sequence>MSLKEVRNQLLIGHSDGLINDEELLLLCDLNRSDNVDLPYNSYPGFDFDDLEDDECRSEFRFYKNDLPFLAKVLAIPEVVECYQSSICRGLEALCIFLKRHSYPCRYSDMIARFGKPVPVLCMINNYMIDYIYQAHSHRILQWNDSILNPHSLEIYSNAITAKGSPLDNCFGFIDGTVRTISKPDQNRRIVYNGLKRVHGVKFRFVALPNGIIGNMYGPIEGRRQDAAMLVNSNLLQYMQRYAFSPGPAGRPLCVCGDPAYPLRVHLQTPFRNMILTPQMVNFNKATSSVRVSVEWLFGDIVEYFKFVDFKKNLKIGLSSIGKMYIVCALLRNALACLYGNTTSEFLELDPPTLEEYFA</sequence>
<dbReference type="PANTHER" id="PTHR34615:SF1">
    <property type="entry name" value="PX DOMAIN-CONTAINING PROTEIN"/>
    <property type="match status" value="1"/>
</dbReference>
<accession>A0A2B4RTT1</accession>
<evidence type="ECO:0000313" key="4">
    <source>
        <dbReference type="EMBL" id="PFX19655.1"/>
    </source>
</evidence>
<dbReference type="OrthoDB" id="5945618at2759"/>
<dbReference type="Proteomes" id="UP000225706">
    <property type="component" value="Unassembled WGS sequence"/>
</dbReference>
<dbReference type="Pfam" id="PF13359">
    <property type="entry name" value="DDE_Tnp_4"/>
    <property type="match status" value="1"/>
</dbReference>
<dbReference type="PANTHER" id="PTHR34615">
    <property type="entry name" value="PX DOMAIN-CONTAINING PROTEIN"/>
    <property type="match status" value="1"/>
</dbReference>
<name>A0A2B4RTT1_STYPI</name>
<reference evidence="5" key="1">
    <citation type="journal article" date="2017" name="bioRxiv">
        <title>Comparative analysis of the genomes of Stylophora pistillata and Acropora digitifera provides evidence for extensive differences between species of corals.</title>
        <authorList>
            <person name="Voolstra C.R."/>
            <person name="Li Y."/>
            <person name="Liew Y.J."/>
            <person name="Baumgarten S."/>
            <person name="Zoccola D."/>
            <person name="Flot J.-F."/>
            <person name="Tambutte S."/>
            <person name="Allemand D."/>
            <person name="Aranda M."/>
        </authorList>
    </citation>
    <scope>NUCLEOTIDE SEQUENCE [LARGE SCALE GENOMIC DNA]</scope>
</reference>
<evidence type="ECO:0000256" key="1">
    <source>
        <dbReference type="ARBA" id="ARBA00001968"/>
    </source>
</evidence>
<evidence type="ECO:0000259" key="3">
    <source>
        <dbReference type="Pfam" id="PF13359"/>
    </source>
</evidence>
<evidence type="ECO:0000313" key="5">
    <source>
        <dbReference type="Proteomes" id="UP000225706"/>
    </source>
</evidence>
<dbReference type="GO" id="GO:0046872">
    <property type="term" value="F:metal ion binding"/>
    <property type="evidence" value="ECO:0007669"/>
    <property type="project" value="UniProtKB-KW"/>
</dbReference>
<dbReference type="EMBL" id="LSMT01000350">
    <property type="protein sequence ID" value="PFX19655.1"/>
    <property type="molecule type" value="Genomic_DNA"/>
</dbReference>
<proteinExistence type="predicted"/>
<gene>
    <name evidence="4" type="ORF">AWC38_SpisGene15940</name>
</gene>
<protein>
    <recommendedName>
        <fullName evidence="3">DDE Tnp4 domain-containing protein</fullName>
    </recommendedName>
</protein>
<dbReference type="InterPro" id="IPR027806">
    <property type="entry name" value="HARBI1_dom"/>
</dbReference>
<evidence type="ECO:0000256" key="2">
    <source>
        <dbReference type="ARBA" id="ARBA00022723"/>
    </source>
</evidence>
<organism evidence="4 5">
    <name type="scientific">Stylophora pistillata</name>
    <name type="common">Smooth cauliflower coral</name>
    <dbReference type="NCBI Taxonomy" id="50429"/>
    <lineage>
        <taxon>Eukaryota</taxon>
        <taxon>Metazoa</taxon>
        <taxon>Cnidaria</taxon>
        <taxon>Anthozoa</taxon>
        <taxon>Hexacorallia</taxon>
        <taxon>Scleractinia</taxon>
        <taxon>Astrocoeniina</taxon>
        <taxon>Pocilloporidae</taxon>
        <taxon>Stylophora</taxon>
    </lineage>
</organism>
<comment type="cofactor">
    <cofactor evidence="1">
        <name>a divalent metal cation</name>
        <dbReference type="ChEBI" id="CHEBI:60240"/>
    </cofactor>
</comment>
<comment type="caution">
    <text evidence="4">The sequence shown here is derived from an EMBL/GenBank/DDBJ whole genome shotgun (WGS) entry which is preliminary data.</text>
</comment>
<feature type="domain" description="DDE Tnp4" evidence="3">
    <location>
        <begin position="174"/>
        <end position="333"/>
    </location>
</feature>